<gene>
    <name evidence="2" type="ORF">SCOCK_480035</name>
</gene>
<comment type="caution">
    <text evidence="2">The sequence shown here is derived from an EMBL/GenBank/DDBJ whole genome shotgun (WGS) entry which is preliminary data.</text>
</comment>
<organism evidence="2 3">
    <name type="scientific">Actinacidiphila cocklensis</name>
    <dbReference type="NCBI Taxonomy" id="887465"/>
    <lineage>
        <taxon>Bacteria</taxon>
        <taxon>Bacillati</taxon>
        <taxon>Actinomycetota</taxon>
        <taxon>Actinomycetes</taxon>
        <taxon>Kitasatosporales</taxon>
        <taxon>Streptomycetaceae</taxon>
        <taxon>Actinacidiphila</taxon>
    </lineage>
</organism>
<proteinExistence type="predicted"/>
<dbReference type="AlphaFoldDB" id="A0A9W4GUH3"/>
<reference evidence="2" key="1">
    <citation type="submission" date="2021-05" db="EMBL/GenBank/DDBJ databases">
        <authorList>
            <person name="Arsene-Ploetze F."/>
        </authorList>
    </citation>
    <scope>NUCLEOTIDE SEQUENCE</scope>
    <source>
        <strain evidence="2">DSM 42138</strain>
    </source>
</reference>
<feature type="region of interest" description="Disordered" evidence="1">
    <location>
        <begin position="32"/>
        <end position="83"/>
    </location>
</feature>
<accession>A0A9W4GUH3</accession>
<name>A0A9W4GUH3_9ACTN</name>
<sequence length="119" mass="11492">MEPSTALPAGPLKSSVKVAVAAAGATAGSAAARAGDPACCSSPPTSRAAAASSGRGRIRLNRRVGGDADMPGSSVGAAETRTGAHGEVMLLTDGEPECTPGGSPVPGADFAHVLVQDVI</sequence>
<evidence type="ECO:0000313" key="2">
    <source>
        <dbReference type="EMBL" id="CAG6396865.1"/>
    </source>
</evidence>
<protein>
    <submittedName>
        <fullName evidence="2">Uncharacterized protein</fullName>
    </submittedName>
</protein>
<dbReference type="EMBL" id="CAJSLV010000079">
    <property type="protein sequence ID" value="CAG6396865.1"/>
    <property type="molecule type" value="Genomic_DNA"/>
</dbReference>
<evidence type="ECO:0000256" key="1">
    <source>
        <dbReference type="SAM" id="MobiDB-lite"/>
    </source>
</evidence>
<feature type="compositionally biased region" description="Low complexity" evidence="1">
    <location>
        <begin position="32"/>
        <end position="55"/>
    </location>
</feature>
<dbReference type="Proteomes" id="UP001152519">
    <property type="component" value="Unassembled WGS sequence"/>
</dbReference>
<evidence type="ECO:0000313" key="3">
    <source>
        <dbReference type="Proteomes" id="UP001152519"/>
    </source>
</evidence>
<keyword evidence="3" id="KW-1185">Reference proteome</keyword>